<keyword evidence="8" id="KW-0732">Signal</keyword>
<feature type="domain" description="TonB-dependent receptor plug" evidence="9">
    <location>
        <begin position="138"/>
        <end position="237"/>
    </location>
</feature>
<evidence type="ECO:0000256" key="3">
    <source>
        <dbReference type="ARBA" id="ARBA00022452"/>
    </source>
</evidence>
<dbReference type="PANTHER" id="PTHR30069">
    <property type="entry name" value="TONB-DEPENDENT OUTER MEMBRANE RECEPTOR"/>
    <property type="match status" value="1"/>
</dbReference>
<sequence>MIVSKNRHWTYRHSALAVALGMTLAGGAAHAQSNATGTLFGQAAAGSTIVIESPDTGLKREVKAGADGRYRASSLPVGRYKVSLIQNGTAVETRDNIQLTLGAGTEVSLGGAAAASNASNLEGVSVNASALPTIDVSSTDSRTVFTAAQMQRIPVPRDVTAVALLTPGAVAGDSRYGGVPSFGGSAVSDNAYYINGYAVTNPLTQIGFSSLPFDAIDQEQVLTGGYGAEFGRSTGGVINIVTKRGTNEWKAGAEVRWEPIGLKSDPRNIYYPRTGNDEDGTIYQRRESNKSWRTTYAAYVGGPLIKDKLFIYATGEATRQEGSAAGNIEHASRNNYDRYRYDTPRWLAKADWNITDNHIVELTGLSDKTKRYFDDYSYDYPSATHGTDRTDTGQQKDGGEVYIGKYTGYITDNFTVTALYGRSNSVHTVTPGGASADYPYVARSNNTSTPAALVYNPQYSNYVPSVPGAKDKTRGWRLDLEYRLGDHSLRGGIDRQDLESTSGSNGYAGGVYYLYSRSSRPTNPISTFYGQAAPATGGGYGPQGYYVRKRVFNTFASVEVKQSAQYIEDAWQVSDRWLLSLGLRNEQFTNYNGEGQQYVSQRHQLAPRLGVSWDVYGDSTLKIYANAGRYHQPLPNNVAIRGASASLYTNQYFTYTGIDPASGAPLGLKALGKPYSTNNELGQPKDPKGVASSTLKPQYQDEYILGMQQQINPAFNWGVKFTYRNLRNIIDDFCDDRPIEDWAKRNGKQYDFLFTCALFNPGRGGTWSWDVDGDGKLEQVHLTARDLGFPKPKRRYLAMDTFLEHPFDGTWYGRVDYTLSHSFGNTEGPVLSDIGQSDVSATQSWDYPEIMEHANGNLPNDRRHYLKAYGYYQLTPEWTFGATGIAASGRPKNCIGLNPDPNSYVAGYGSAFFYCDFSGTNVTGANSVATPRGSQGTLPWSFRLDLNVGYRPAYFDNKFLFQVDVFNVFNSRQIQNITEIHEQSTYNTKLNNAYGRPISFQDPRSVRLTARYDF</sequence>
<dbReference type="SUPFAM" id="SSF56935">
    <property type="entry name" value="Porins"/>
    <property type="match status" value="1"/>
</dbReference>
<dbReference type="PANTHER" id="PTHR30069:SF46">
    <property type="entry name" value="OAR PROTEIN"/>
    <property type="match status" value="1"/>
</dbReference>
<dbReference type="InterPro" id="IPR036942">
    <property type="entry name" value="Beta-barrel_TonB_sf"/>
</dbReference>
<dbReference type="Proteomes" id="UP000490980">
    <property type="component" value="Unassembled WGS sequence"/>
</dbReference>
<protein>
    <submittedName>
        <fullName evidence="11">TonB-dependent receptor</fullName>
    </submittedName>
</protein>
<evidence type="ECO:0000313" key="12">
    <source>
        <dbReference type="Proteomes" id="UP000490980"/>
    </source>
</evidence>
<dbReference type="Pfam" id="PF07715">
    <property type="entry name" value="Plug"/>
    <property type="match status" value="1"/>
</dbReference>
<keyword evidence="11" id="KW-0675">Receptor</keyword>
<dbReference type="InterPro" id="IPR037066">
    <property type="entry name" value="Plug_dom_sf"/>
</dbReference>
<dbReference type="InterPro" id="IPR039426">
    <property type="entry name" value="TonB-dep_rcpt-like"/>
</dbReference>
<evidence type="ECO:0000256" key="7">
    <source>
        <dbReference type="PROSITE-ProRule" id="PRU01360"/>
    </source>
</evidence>
<evidence type="ECO:0000256" key="4">
    <source>
        <dbReference type="ARBA" id="ARBA00022692"/>
    </source>
</evidence>
<dbReference type="InterPro" id="IPR012910">
    <property type="entry name" value="Plug_dom"/>
</dbReference>
<name>A0A7X5ZJT2_9GAMM</name>
<evidence type="ECO:0000256" key="8">
    <source>
        <dbReference type="SAM" id="SignalP"/>
    </source>
</evidence>
<dbReference type="Gene3D" id="2.170.130.10">
    <property type="entry name" value="TonB-dependent receptor, plug domain"/>
    <property type="match status" value="1"/>
</dbReference>
<keyword evidence="12" id="KW-1185">Reference proteome</keyword>
<dbReference type="GO" id="GO:0015344">
    <property type="term" value="F:siderophore uptake transmembrane transporter activity"/>
    <property type="evidence" value="ECO:0007669"/>
    <property type="project" value="TreeGrafter"/>
</dbReference>
<dbReference type="GO" id="GO:0009279">
    <property type="term" value="C:cell outer membrane"/>
    <property type="evidence" value="ECO:0007669"/>
    <property type="project" value="UniProtKB-SubCell"/>
</dbReference>
<dbReference type="Gene3D" id="2.40.170.20">
    <property type="entry name" value="TonB-dependent receptor, beta-barrel domain"/>
    <property type="match status" value="1"/>
</dbReference>
<evidence type="ECO:0000313" key="11">
    <source>
        <dbReference type="EMBL" id="NII08030.1"/>
    </source>
</evidence>
<evidence type="ECO:0000259" key="10">
    <source>
        <dbReference type="Pfam" id="PF25183"/>
    </source>
</evidence>
<evidence type="ECO:0000256" key="1">
    <source>
        <dbReference type="ARBA" id="ARBA00004571"/>
    </source>
</evidence>
<dbReference type="AlphaFoldDB" id="A0A7X5ZJT2"/>
<keyword evidence="6 7" id="KW-0998">Cell outer membrane</keyword>
<comment type="similarity">
    <text evidence="7">Belongs to the TonB-dependent receptor family.</text>
</comment>
<evidence type="ECO:0000259" key="9">
    <source>
        <dbReference type="Pfam" id="PF07715"/>
    </source>
</evidence>
<evidence type="ECO:0000256" key="5">
    <source>
        <dbReference type="ARBA" id="ARBA00023136"/>
    </source>
</evidence>
<feature type="domain" description="TonB-dependent transporter Oar-like beta-barrel" evidence="10">
    <location>
        <begin position="597"/>
        <end position="874"/>
    </location>
</feature>
<dbReference type="PROSITE" id="PS52016">
    <property type="entry name" value="TONB_DEPENDENT_REC_3"/>
    <property type="match status" value="1"/>
</dbReference>
<dbReference type="Pfam" id="PF13620">
    <property type="entry name" value="CarboxypepD_reg"/>
    <property type="match status" value="1"/>
</dbReference>
<evidence type="ECO:0000256" key="2">
    <source>
        <dbReference type="ARBA" id="ARBA00022448"/>
    </source>
</evidence>
<comment type="subcellular location">
    <subcellularLocation>
        <location evidence="1 7">Cell outer membrane</location>
        <topology evidence="1 7">Multi-pass membrane protein</topology>
    </subcellularLocation>
</comment>
<keyword evidence="5 7" id="KW-0472">Membrane</keyword>
<keyword evidence="3 7" id="KW-1134">Transmembrane beta strand</keyword>
<organism evidence="11 12">
    <name type="scientific">Luteibacter anthropi</name>
    <dbReference type="NCBI Taxonomy" id="564369"/>
    <lineage>
        <taxon>Bacteria</taxon>
        <taxon>Pseudomonadati</taxon>
        <taxon>Pseudomonadota</taxon>
        <taxon>Gammaproteobacteria</taxon>
        <taxon>Lysobacterales</taxon>
        <taxon>Rhodanobacteraceae</taxon>
        <taxon>Luteibacter</taxon>
    </lineage>
</organism>
<keyword evidence="2 7" id="KW-0813">Transport</keyword>
<dbReference type="Gene3D" id="2.60.40.1120">
    <property type="entry name" value="Carboxypeptidase-like, regulatory domain"/>
    <property type="match status" value="1"/>
</dbReference>
<feature type="signal peptide" evidence="8">
    <location>
        <begin position="1"/>
        <end position="31"/>
    </location>
</feature>
<reference evidence="11 12" key="1">
    <citation type="submission" date="2020-03" db="EMBL/GenBank/DDBJ databases">
        <authorList>
            <person name="Lai Q."/>
        </authorList>
    </citation>
    <scope>NUCLEOTIDE SEQUENCE [LARGE SCALE GENOMIC DNA]</scope>
    <source>
        <strain evidence="11 12">CCUG 25036</strain>
    </source>
</reference>
<gene>
    <name evidence="11" type="ORF">HBF25_16725</name>
</gene>
<dbReference type="RefSeq" id="WP_166950370.1">
    <property type="nucleotide sequence ID" value="NZ_JAARLZ010000009.1"/>
</dbReference>
<dbReference type="GO" id="GO:0044718">
    <property type="term" value="P:siderophore transmembrane transport"/>
    <property type="evidence" value="ECO:0007669"/>
    <property type="project" value="TreeGrafter"/>
</dbReference>
<feature type="chain" id="PRO_5030526435" evidence="8">
    <location>
        <begin position="32"/>
        <end position="1014"/>
    </location>
</feature>
<dbReference type="EMBL" id="JAARLZ010000009">
    <property type="protein sequence ID" value="NII08030.1"/>
    <property type="molecule type" value="Genomic_DNA"/>
</dbReference>
<keyword evidence="4 7" id="KW-0812">Transmembrane</keyword>
<comment type="caution">
    <text evidence="11">The sequence shown here is derived from an EMBL/GenBank/DDBJ whole genome shotgun (WGS) entry which is preliminary data.</text>
</comment>
<evidence type="ECO:0000256" key="6">
    <source>
        <dbReference type="ARBA" id="ARBA00023237"/>
    </source>
</evidence>
<proteinExistence type="inferred from homology"/>
<dbReference type="InterPro" id="IPR057601">
    <property type="entry name" value="Oar-like_b-barrel"/>
</dbReference>
<accession>A0A7X5ZJT2</accession>
<dbReference type="Pfam" id="PF25183">
    <property type="entry name" value="OMP_b-brl_4"/>
    <property type="match status" value="1"/>
</dbReference>